<feature type="transmembrane region" description="Helical" evidence="5">
    <location>
        <begin position="241"/>
        <end position="264"/>
    </location>
</feature>
<dbReference type="InterPro" id="IPR002293">
    <property type="entry name" value="AA/rel_permease1"/>
</dbReference>
<feature type="transmembrane region" description="Helical" evidence="5">
    <location>
        <begin position="401"/>
        <end position="428"/>
    </location>
</feature>
<feature type="transmembrane region" description="Helical" evidence="5">
    <location>
        <begin position="200"/>
        <end position="220"/>
    </location>
</feature>
<feature type="transmembrane region" description="Helical" evidence="5">
    <location>
        <begin position="86"/>
        <end position="112"/>
    </location>
</feature>
<evidence type="ECO:0000256" key="5">
    <source>
        <dbReference type="SAM" id="Phobius"/>
    </source>
</evidence>
<name>A0A2S0NK88_9MOLU</name>
<dbReference type="PIRSF" id="PIRSF006060">
    <property type="entry name" value="AA_transporter"/>
    <property type="match status" value="1"/>
</dbReference>
<feature type="transmembrane region" description="Helical" evidence="5">
    <location>
        <begin position="161"/>
        <end position="180"/>
    </location>
</feature>
<keyword evidence="4 5" id="KW-0472">Membrane</keyword>
<dbReference type="AlphaFoldDB" id="A0A2S0NK88"/>
<dbReference type="PANTHER" id="PTHR11785">
    <property type="entry name" value="AMINO ACID TRANSPORTER"/>
    <property type="match status" value="1"/>
</dbReference>
<evidence type="ECO:0000313" key="7">
    <source>
        <dbReference type="Proteomes" id="UP000239250"/>
    </source>
</evidence>
<dbReference type="Pfam" id="PF13520">
    <property type="entry name" value="AA_permease_2"/>
    <property type="match status" value="1"/>
</dbReference>
<feature type="transmembrane region" description="Helical" evidence="5">
    <location>
        <begin position="132"/>
        <end position="152"/>
    </location>
</feature>
<evidence type="ECO:0000256" key="2">
    <source>
        <dbReference type="ARBA" id="ARBA00022692"/>
    </source>
</evidence>
<feature type="transmembrane region" description="Helical" evidence="5">
    <location>
        <begin position="434"/>
        <end position="455"/>
    </location>
</feature>
<dbReference type="RefSeq" id="WP_303662007.1">
    <property type="nucleotide sequence ID" value="NZ_CP027019.1"/>
</dbReference>
<sequence>METEKLKRKYGFWSIFMMAISATIGSSILITFSSVGSQVADNPILMILAWVIGGLLVLPEMILFAETATSYPGNGTSYYWIRKAKWNAISFWFGWVLVLFISATAIATSIIALGGVVVELTGIEGSAEAKSWYGKLIGIGILFLLVAFQIFVPKGSGRGQIVFTLLKMLPIGFVLILAMIKGNLSNSFNSETLDKNLGEIYMSSFMLLPAIALTSFAYSGMEAITYVSGEVINPKKNIPRALIWSTIAIILIYTFLIIGLLALANPKDWTNAQGSGNVWTNAIMHGGLPKWVSNTFNILTGFIFIGSLNAYLVYHSRLIFKMSEEKDLFKIFQLTYKKTNMPWFAIVLMVLISLIYVLFSTLLDVMTYLTLALAVLKFITQINIIYLRLKDPNYVKMYNNYIFWFLALVSSAIAILMFVGTIMVMFATAGATTLWWNLGVIGIMFIGLPIGIIKVKIQKKLENKKLENKQEQQEKIEVQK</sequence>
<feature type="transmembrane region" description="Helical" evidence="5">
    <location>
        <begin position="44"/>
        <end position="65"/>
    </location>
</feature>
<dbReference type="GO" id="GO:0015179">
    <property type="term" value="F:L-amino acid transmembrane transporter activity"/>
    <property type="evidence" value="ECO:0007669"/>
    <property type="project" value="TreeGrafter"/>
</dbReference>
<gene>
    <name evidence="6" type="ORF">C5T88_02425</name>
</gene>
<evidence type="ECO:0000256" key="3">
    <source>
        <dbReference type="ARBA" id="ARBA00022989"/>
    </source>
</evidence>
<dbReference type="EMBL" id="CP027019">
    <property type="protein sequence ID" value="AVP49419.1"/>
    <property type="molecule type" value="Genomic_DNA"/>
</dbReference>
<dbReference type="Gene3D" id="1.20.1740.10">
    <property type="entry name" value="Amino acid/polyamine transporter I"/>
    <property type="match status" value="1"/>
</dbReference>
<keyword evidence="2 5" id="KW-0812">Transmembrane</keyword>
<keyword evidence="3 5" id="KW-1133">Transmembrane helix</keyword>
<evidence type="ECO:0000256" key="1">
    <source>
        <dbReference type="ARBA" id="ARBA00004141"/>
    </source>
</evidence>
<dbReference type="GO" id="GO:0016020">
    <property type="term" value="C:membrane"/>
    <property type="evidence" value="ECO:0007669"/>
    <property type="project" value="UniProtKB-SubCell"/>
</dbReference>
<accession>A0A2S0NK88</accession>
<comment type="subcellular location">
    <subcellularLocation>
        <location evidence="1">Membrane</location>
        <topology evidence="1">Multi-pass membrane protein</topology>
    </subcellularLocation>
</comment>
<feature type="transmembrane region" description="Helical" evidence="5">
    <location>
        <begin position="341"/>
        <end position="359"/>
    </location>
</feature>
<evidence type="ECO:0000313" key="6">
    <source>
        <dbReference type="EMBL" id="AVP49419.1"/>
    </source>
</evidence>
<proteinExistence type="predicted"/>
<dbReference type="InterPro" id="IPR050598">
    <property type="entry name" value="AminoAcid_Transporter"/>
</dbReference>
<feature type="transmembrane region" description="Helical" evidence="5">
    <location>
        <begin position="365"/>
        <end position="389"/>
    </location>
</feature>
<evidence type="ECO:0000256" key="4">
    <source>
        <dbReference type="ARBA" id="ARBA00023136"/>
    </source>
</evidence>
<reference evidence="7" key="1">
    <citation type="submission" date="2018-02" db="EMBL/GenBank/DDBJ databases">
        <title>Firefly genomes illuminate parallel origins of bioluminescence in beetles.</title>
        <authorList>
            <person name="Fallon T.R."/>
            <person name="Lower S.E.S."/>
            <person name="Behringer M."/>
            <person name="Weng J.-K."/>
        </authorList>
    </citation>
    <scope>NUCLEOTIDE SEQUENCE [LARGE SCALE GENOMIC DNA]</scope>
</reference>
<organism evidence="6 7">
    <name type="scientific">Williamsoniiplasma luminosum</name>
    <dbReference type="NCBI Taxonomy" id="214888"/>
    <lineage>
        <taxon>Bacteria</taxon>
        <taxon>Bacillati</taxon>
        <taxon>Mycoplasmatota</taxon>
        <taxon>Mollicutes</taxon>
        <taxon>Entomoplasmatales</taxon>
        <taxon>Williamsoniiplasma</taxon>
    </lineage>
</organism>
<protein>
    <submittedName>
        <fullName evidence="6">Amino acid/amine (Lysine) APC transporter</fullName>
    </submittedName>
</protein>
<feature type="transmembrane region" description="Helical" evidence="5">
    <location>
        <begin position="298"/>
        <end position="320"/>
    </location>
</feature>
<dbReference type="Proteomes" id="UP000239250">
    <property type="component" value="Chromosome"/>
</dbReference>
<feature type="transmembrane region" description="Helical" evidence="5">
    <location>
        <begin position="12"/>
        <end position="32"/>
    </location>
</feature>
<dbReference type="PANTHER" id="PTHR11785:SF512">
    <property type="entry name" value="SOBREMESA, ISOFORM B"/>
    <property type="match status" value="1"/>
</dbReference>